<evidence type="ECO:0000256" key="1">
    <source>
        <dbReference type="SAM" id="Phobius"/>
    </source>
</evidence>
<protein>
    <submittedName>
        <fullName evidence="2">Putative calcium-activated chloride channel regulator 4A-like</fullName>
    </submittedName>
</protein>
<organism evidence="2 3">
    <name type="scientific">Stichopus japonicus</name>
    <name type="common">Sea cucumber</name>
    <dbReference type="NCBI Taxonomy" id="307972"/>
    <lineage>
        <taxon>Eukaryota</taxon>
        <taxon>Metazoa</taxon>
        <taxon>Echinodermata</taxon>
        <taxon>Eleutherozoa</taxon>
        <taxon>Echinozoa</taxon>
        <taxon>Holothuroidea</taxon>
        <taxon>Aspidochirotacea</taxon>
        <taxon>Aspidochirotida</taxon>
        <taxon>Stichopodidae</taxon>
        <taxon>Apostichopus</taxon>
    </lineage>
</organism>
<gene>
    <name evidence="2" type="ORF">BSL78_22543</name>
</gene>
<dbReference type="AlphaFoldDB" id="A0A2G8JXV2"/>
<reference evidence="2 3" key="1">
    <citation type="journal article" date="2017" name="PLoS Biol.">
        <title>The sea cucumber genome provides insights into morphological evolution and visceral regeneration.</title>
        <authorList>
            <person name="Zhang X."/>
            <person name="Sun L."/>
            <person name="Yuan J."/>
            <person name="Sun Y."/>
            <person name="Gao Y."/>
            <person name="Zhang L."/>
            <person name="Li S."/>
            <person name="Dai H."/>
            <person name="Hamel J.F."/>
            <person name="Liu C."/>
            <person name="Yu Y."/>
            <person name="Liu S."/>
            <person name="Lin W."/>
            <person name="Guo K."/>
            <person name="Jin S."/>
            <person name="Xu P."/>
            <person name="Storey K.B."/>
            <person name="Huan P."/>
            <person name="Zhang T."/>
            <person name="Zhou Y."/>
            <person name="Zhang J."/>
            <person name="Lin C."/>
            <person name="Li X."/>
            <person name="Xing L."/>
            <person name="Huo D."/>
            <person name="Sun M."/>
            <person name="Wang L."/>
            <person name="Mercier A."/>
            <person name="Li F."/>
            <person name="Yang H."/>
            <person name="Xiang J."/>
        </authorList>
    </citation>
    <scope>NUCLEOTIDE SEQUENCE [LARGE SCALE GENOMIC DNA]</scope>
    <source>
        <strain evidence="2">Shaxun</strain>
        <tissue evidence="2">Muscle</tissue>
    </source>
</reference>
<keyword evidence="1" id="KW-1133">Transmembrane helix</keyword>
<keyword evidence="1" id="KW-0472">Membrane</keyword>
<name>A0A2G8JXV2_STIJA</name>
<dbReference type="OrthoDB" id="6083221at2759"/>
<keyword evidence="3" id="KW-1185">Reference proteome</keyword>
<dbReference type="Proteomes" id="UP000230750">
    <property type="component" value="Unassembled WGS sequence"/>
</dbReference>
<dbReference type="EMBL" id="MRZV01001102">
    <property type="protein sequence ID" value="PIK40611.1"/>
    <property type="molecule type" value="Genomic_DNA"/>
</dbReference>
<keyword evidence="1" id="KW-0812">Transmembrane</keyword>
<feature type="transmembrane region" description="Helical" evidence="1">
    <location>
        <begin position="161"/>
        <end position="186"/>
    </location>
</feature>
<accession>A0A2G8JXV2</accession>
<evidence type="ECO:0000313" key="2">
    <source>
        <dbReference type="EMBL" id="PIK40611.1"/>
    </source>
</evidence>
<comment type="caution">
    <text evidence="2">The sequence shown here is derived from an EMBL/GenBank/DDBJ whole genome shotgun (WGS) entry which is preliminary data.</text>
</comment>
<sequence>MYQKIFKLSDLLASCYHNRFTSCHEGFGKHTNPYFSLDRTRDDFMEGQATGYELMFTSTRSAMRDDFGQVEKVTEDTLIYATLEKPKPAQNTELLNVSFASYFDSRIYLAIRAFDEYNNFGGISNILEVSLISGNTSVPVTPYRLQTTGQTDINQGNLSKVVFSLIVLIGTLSATGIFVLVSVLVAKKVKSRQKVSGSIPLVLK</sequence>
<proteinExistence type="predicted"/>
<evidence type="ECO:0000313" key="3">
    <source>
        <dbReference type="Proteomes" id="UP000230750"/>
    </source>
</evidence>